<keyword evidence="1 2" id="KW-0193">Cuticle</keyword>
<dbReference type="InterPro" id="IPR000618">
    <property type="entry name" value="Insect_cuticle"/>
</dbReference>
<dbReference type="PROSITE" id="PS51155">
    <property type="entry name" value="CHIT_BIND_RR_2"/>
    <property type="match status" value="1"/>
</dbReference>
<proteinExistence type="predicted"/>
<reference evidence="4 5" key="1">
    <citation type="journal article" date="2024" name="BMC Genomics">
        <title>Genome assembly of redclaw crayfish (Cherax quadricarinatus) provides insights into its immune adaptation and hypoxia tolerance.</title>
        <authorList>
            <person name="Liu Z."/>
            <person name="Zheng J."/>
            <person name="Li H."/>
            <person name="Fang K."/>
            <person name="Wang S."/>
            <person name="He J."/>
            <person name="Zhou D."/>
            <person name="Weng S."/>
            <person name="Chi M."/>
            <person name="Gu Z."/>
            <person name="He J."/>
            <person name="Li F."/>
            <person name="Wang M."/>
        </authorList>
    </citation>
    <scope>NUCLEOTIDE SEQUENCE [LARGE SCALE GENOMIC DNA]</scope>
    <source>
        <strain evidence="4">ZL_2023a</strain>
    </source>
</reference>
<dbReference type="Proteomes" id="UP001445076">
    <property type="component" value="Unassembled WGS sequence"/>
</dbReference>
<dbReference type="InterPro" id="IPR031311">
    <property type="entry name" value="CHIT_BIND_RR_consensus"/>
</dbReference>
<feature type="non-terminal residue" evidence="4">
    <location>
        <position position="1"/>
    </location>
</feature>
<protein>
    <submittedName>
        <fullName evidence="4">Uncharacterized protein</fullName>
    </submittedName>
</protein>
<organism evidence="4 5">
    <name type="scientific">Cherax quadricarinatus</name>
    <name type="common">Australian red claw crayfish</name>
    <dbReference type="NCBI Taxonomy" id="27406"/>
    <lineage>
        <taxon>Eukaryota</taxon>
        <taxon>Metazoa</taxon>
        <taxon>Ecdysozoa</taxon>
        <taxon>Arthropoda</taxon>
        <taxon>Crustacea</taxon>
        <taxon>Multicrustacea</taxon>
        <taxon>Malacostraca</taxon>
        <taxon>Eumalacostraca</taxon>
        <taxon>Eucarida</taxon>
        <taxon>Decapoda</taxon>
        <taxon>Pleocyemata</taxon>
        <taxon>Astacidea</taxon>
        <taxon>Parastacoidea</taxon>
        <taxon>Parastacidae</taxon>
        <taxon>Cherax</taxon>
    </lineage>
</organism>
<dbReference type="InterPro" id="IPR050468">
    <property type="entry name" value="Cuticle_Struct_Prot"/>
</dbReference>
<evidence type="ECO:0000256" key="1">
    <source>
        <dbReference type="ARBA" id="ARBA00022460"/>
    </source>
</evidence>
<dbReference type="PANTHER" id="PTHR10380">
    <property type="entry name" value="CUTICLE PROTEIN"/>
    <property type="match status" value="1"/>
</dbReference>
<dbReference type="GO" id="GO:0008010">
    <property type="term" value="F:structural constituent of chitin-based larval cuticle"/>
    <property type="evidence" value="ECO:0007669"/>
    <property type="project" value="TreeGrafter"/>
</dbReference>
<dbReference type="PANTHER" id="PTHR10380:SF173">
    <property type="entry name" value="CUTICULAR PROTEIN 47EF, ISOFORM C-RELATED"/>
    <property type="match status" value="1"/>
</dbReference>
<accession>A0AAW0VUV9</accession>
<dbReference type="AlphaFoldDB" id="A0AAW0VUV9"/>
<evidence type="ECO:0000313" key="5">
    <source>
        <dbReference type="Proteomes" id="UP001445076"/>
    </source>
</evidence>
<evidence type="ECO:0000256" key="2">
    <source>
        <dbReference type="PROSITE-ProRule" id="PRU00497"/>
    </source>
</evidence>
<evidence type="ECO:0000256" key="3">
    <source>
        <dbReference type="SAM" id="MobiDB-lite"/>
    </source>
</evidence>
<dbReference type="PROSITE" id="PS00233">
    <property type="entry name" value="CHIT_BIND_RR_1"/>
    <property type="match status" value="1"/>
</dbReference>
<dbReference type="EMBL" id="JARKIK010000166">
    <property type="protein sequence ID" value="KAK8720879.1"/>
    <property type="molecule type" value="Genomic_DNA"/>
</dbReference>
<evidence type="ECO:0000313" key="4">
    <source>
        <dbReference type="EMBL" id="KAK8720879.1"/>
    </source>
</evidence>
<keyword evidence="5" id="KW-1185">Reference proteome</keyword>
<feature type="region of interest" description="Disordered" evidence="3">
    <location>
        <begin position="100"/>
        <end position="282"/>
    </location>
</feature>
<sequence length="282" mass="30913">IAFVLTFVAIAAAYPADIINIELDHMDHEQEGVPGRAVKGEYSWVAPNGEEYRVEYIADHLGYRVLEDNVVPKGPVGESLDAATFRAEADEGENVAEEVVESGLRGADGEGNVAEEEEEVGDPGLRTLDFDEEEHPSPRSAAEDLSSSRSAAEDLSSSRSAAEDLSSSRSTAEDLHLFGSIDNEKELEEPQASKLRSADNEELEEPQASKLRSADNEELEEPQASKLRSADNEELEEPQASKLRSADNEELEEPEASKLRSADNEEQELTNLRTADNEQEQD</sequence>
<dbReference type="GO" id="GO:0062129">
    <property type="term" value="C:chitin-based extracellular matrix"/>
    <property type="evidence" value="ECO:0007669"/>
    <property type="project" value="TreeGrafter"/>
</dbReference>
<feature type="non-terminal residue" evidence="4">
    <location>
        <position position="282"/>
    </location>
</feature>
<dbReference type="Pfam" id="PF00379">
    <property type="entry name" value="Chitin_bind_4"/>
    <property type="match status" value="1"/>
</dbReference>
<gene>
    <name evidence="4" type="ORF">OTU49_013035</name>
</gene>
<comment type="caution">
    <text evidence="4">The sequence shown here is derived from an EMBL/GenBank/DDBJ whole genome shotgun (WGS) entry which is preliminary data.</text>
</comment>
<name>A0AAW0VUV9_CHEQU</name>
<feature type="compositionally biased region" description="Low complexity" evidence="3">
    <location>
        <begin position="143"/>
        <end position="170"/>
    </location>
</feature>